<feature type="domain" description="TonB-dependent receptor plug" evidence="3">
    <location>
        <begin position="703"/>
        <end position="789"/>
    </location>
</feature>
<evidence type="ECO:0000313" key="5">
    <source>
        <dbReference type="Proteomes" id="UP000307244"/>
    </source>
</evidence>
<comment type="caution">
    <text evidence="4">The sequence shown here is derived from an EMBL/GenBank/DDBJ whole genome shotgun (WGS) entry which is preliminary data.</text>
</comment>
<keyword evidence="1" id="KW-1134">Transmembrane beta strand</keyword>
<dbReference type="InterPro" id="IPR012910">
    <property type="entry name" value="Plug_dom"/>
</dbReference>
<keyword evidence="2" id="KW-0732">Signal</keyword>
<keyword evidence="1" id="KW-0812">Transmembrane</keyword>
<evidence type="ECO:0000256" key="2">
    <source>
        <dbReference type="SAM" id="SignalP"/>
    </source>
</evidence>
<comment type="subcellular location">
    <subcellularLocation>
        <location evidence="1">Cell outer membrane</location>
        <topology evidence="1">Multi-pass membrane protein</topology>
    </subcellularLocation>
</comment>
<keyword evidence="1" id="KW-0998">Cell outer membrane</keyword>
<dbReference type="OrthoDB" id="609485at2"/>
<feature type="signal peptide" evidence="2">
    <location>
        <begin position="1"/>
        <end position="20"/>
    </location>
</feature>
<dbReference type="EMBL" id="SWBQ01000002">
    <property type="protein sequence ID" value="TKC07611.1"/>
    <property type="molecule type" value="Genomic_DNA"/>
</dbReference>
<evidence type="ECO:0000313" key="4">
    <source>
        <dbReference type="EMBL" id="TKC07611.1"/>
    </source>
</evidence>
<dbReference type="InterPro" id="IPR037066">
    <property type="entry name" value="Plug_dom_sf"/>
</dbReference>
<organism evidence="4 5">
    <name type="scientific">Pedobacter frigoris</name>
    <dbReference type="NCBI Taxonomy" id="2571272"/>
    <lineage>
        <taxon>Bacteria</taxon>
        <taxon>Pseudomonadati</taxon>
        <taxon>Bacteroidota</taxon>
        <taxon>Sphingobacteriia</taxon>
        <taxon>Sphingobacteriales</taxon>
        <taxon>Sphingobacteriaceae</taxon>
        <taxon>Pedobacter</taxon>
    </lineage>
</organism>
<dbReference type="SUPFAM" id="SSF56935">
    <property type="entry name" value="Porins"/>
    <property type="match status" value="1"/>
</dbReference>
<evidence type="ECO:0000259" key="3">
    <source>
        <dbReference type="Pfam" id="PF07715"/>
    </source>
</evidence>
<name>A0A4U1CMK5_9SPHI</name>
<keyword evidence="5" id="KW-1185">Reference proteome</keyword>
<accession>A0A4U1CMK5</accession>
<dbReference type="AlphaFoldDB" id="A0A4U1CMK5"/>
<dbReference type="RefSeq" id="WP_136835940.1">
    <property type="nucleotide sequence ID" value="NZ_SWBQ01000002.1"/>
</dbReference>
<dbReference type="Pfam" id="PF07715">
    <property type="entry name" value="Plug"/>
    <property type="match status" value="1"/>
</dbReference>
<dbReference type="GO" id="GO:0009279">
    <property type="term" value="C:cell outer membrane"/>
    <property type="evidence" value="ECO:0007669"/>
    <property type="project" value="UniProtKB-SubCell"/>
</dbReference>
<reference evidence="4 5" key="1">
    <citation type="submission" date="2019-04" db="EMBL/GenBank/DDBJ databases">
        <title>Pedobacter sp. RP-3-15 sp. nov., isolated from Arctic soil.</title>
        <authorList>
            <person name="Dahal R.H."/>
            <person name="Kim D.-U."/>
        </authorList>
    </citation>
    <scope>NUCLEOTIDE SEQUENCE [LARGE SCALE GENOMIC DNA]</scope>
    <source>
        <strain evidence="4 5">RP-3-15</strain>
    </source>
</reference>
<feature type="chain" id="PRO_5020755456" evidence="2">
    <location>
        <begin position="21"/>
        <end position="892"/>
    </location>
</feature>
<comment type="similarity">
    <text evidence="1">Belongs to the TonB-dependent receptor family.</text>
</comment>
<keyword evidence="4" id="KW-0675">Receptor</keyword>
<dbReference type="Gene3D" id="2.60.40.1930">
    <property type="match status" value="1"/>
</dbReference>
<keyword evidence="1" id="KW-0813">Transport</keyword>
<keyword evidence="1" id="KW-0472">Membrane</keyword>
<sequence length="892" mass="98766">MKLRIALPVFSFFVFFTILAYTADDDPFSALLKKLEVYNEKNPQEKVYLHLDKPYYAIGDDIWFKAYIINAQTSKPSDLSGILYVDLINEKDSLKKQVRLPVIAGLTWGDFKLPDSLSEGNYRIRAYTQWMRNMGTEFFFDKTIKIGNSWANSVFTNATYSFSKQNQTEKVDAKIRFTDKEGSPYVQKDVSYEVELNFRNQAKGKATTNEQGEINISFLNAQPSIYKSGKIVTTISLPENKKVIKNIPVKATSTAVDVQFFPESGNLVENLPNKIGIKATNASGLGEDITGTVVDNDGTEINTFGTQHLGIGSLILNPQPGKTYTAKVKFKDGSERTINLPKSLQSGYILTTNNSSDNLTAKVLRSENLVGTGELKLVAQHNGNVYFVSKTSSSKQIFITNIPKKDLPSGIIQLTLFSANNTPLCERLIFVKNPNDNIKTSISSSKTTYQRKEKVDIDIQAAFADKPVQGSFSVSVTNTASVKPDEENETNIFTSLLLTSDIVGYVEKPNYYFLNSDSKTLQDLDNLLLTQGWRRFIWKNVINDLAPIIRYQPEKALKISGILTTYGGKPVPKGKISLFSSSGGFFATDTLTDEQGHFSFEPMSFNDSTKFIVQARNAKDKKHVDIKLDVTDGQIITKSKNNGDIEINVNEALSGYLRKSSSFFDELTKRGLLEKTITLKEVSIVEKKDVIKNSSNLSRNADAVITAEQLQNCTTISQCLIGRVAGLIFRNGIPYLMRNGNTPMHITLDGMQIEPETLDNINVTDIEGVEVLKSIGNTAIYGSNGGGGVLVITTKRGGGFSSASTFVPGIISYSPKGYSVPRQFYSPKYDVPNSATDSRTTIYWAPHISTNEGGKGQFSFYNSNEAGNYRVVVEGIDMAGNLARSVYTYEVK</sequence>
<evidence type="ECO:0000256" key="1">
    <source>
        <dbReference type="PROSITE-ProRule" id="PRU01360"/>
    </source>
</evidence>
<dbReference type="Gene3D" id="2.170.130.10">
    <property type="entry name" value="TonB-dependent receptor, plug domain"/>
    <property type="match status" value="1"/>
</dbReference>
<proteinExistence type="inferred from homology"/>
<dbReference type="PROSITE" id="PS52016">
    <property type="entry name" value="TONB_DEPENDENT_REC_3"/>
    <property type="match status" value="1"/>
</dbReference>
<protein>
    <submittedName>
        <fullName evidence="4">TonB-dependent receptor</fullName>
    </submittedName>
</protein>
<gene>
    <name evidence="4" type="ORF">FA047_10250</name>
</gene>
<dbReference type="Proteomes" id="UP000307244">
    <property type="component" value="Unassembled WGS sequence"/>
</dbReference>
<dbReference type="InterPro" id="IPR039426">
    <property type="entry name" value="TonB-dep_rcpt-like"/>
</dbReference>